<feature type="compositionally biased region" description="Polar residues" evidence="1">
    <location>
        <begin position="60"/>
        <end position="75"/>
    </location>
</feature>
<protein>
    <submittedName>
        <fullName evidence="3">Uncharacterized protein</fullName>
    </submittedName>
</protein>
<accession>A0A1A9VPP5</accession>
<organism evidence="3 4">
    <name type="scientific">Glossina austeni</name>
    <name type="common">Savannah tsetse fly</name>
    <dbReference type="NCBI Taxonomy" id="7395"/>
    <lineage>
        <taxon>Eukaryota</taxon>
        <taxon>Metazoa</taxon>
        <taxon>Ecdysozoa</taxon>
        <taxon>Arthropoda</taxon>
        <taxon>Hexapoda</taxon>
        <taxon>Insecta</taxon>
        <taxon>Pterygota</taxon>
        <taxon>Neoptera</taxon>
        <taxon>Endopterygota</taxon>
        <taxon>Diptera</taxon>
        <taxon>Brachycera</taxon>
        <taxon>Muscomorpha</taxon>
        <taxon>Hippoboscoidea</taxon>
        <taxon>Glossinidae</taxon>
        <taxon>Glossina</taxon>
    </lineage>
</organism>
<feature type="transmembrane region" description="Helical" evidence="2">
    <location>
        <begin position="6"/>
        <end position="28"/>
    </location>
</feature>
<dbReference type="Proteomes" id="UP000078200">
    <property type="component" value="Unassembled WGS sequence"/>
</dbReference>
<name>A0A1A9VPP5_GLOAU</name>
<proteinExistence type="predicted"/>
<keyword evidence="2" id="KW-0812">Transmembrane</keyword>
<keyword evidence="2" id="KW-1133">Transmembrane helix</keyword>
<keyword evidence="2" id="KW-0472">Membrane</keyword>
<dbReference type="VEuPathDB" id="VectorBase:GAUT043607"/>
<evidence type="ECO:0000256" key="1">
    <source>
        <dbReference type="SAM" id="MobiDB-lite"/>
    </source>
</evidence>
<dbReference type="AlphaFoldDB" id="A0A1A9VPP5"/>
<evidence type="ECO:0000256" key="2">
    <source>
        <dbReference type="SAM" id="Phobius"/>
    </source>
</evidence>
<keyword evidence="4" id="KW-1185">Reference proteome</keyword>
<evidence type="ECO:0000313" key="3">
    <source>
        <dbReference type="EnsemblMetazoa" id="GAUT043607-PA"/>
    </source>
</evidence>
<evidence type="ECO:0000313" key="4">
    <source>
        <dbReference type="Proteomes" id="UP000078200"/>
    </source>
</evidence>
<feature type="region of interest" description="Disordered" evidence="1">
    <location>
        <begin position="60"/>
        <end position="96"/>
    </location>
</feature>
<feature type="compositionally biased region" description="Polar residues" evidence="1">
    <location>
        <begin position="87"/>
        <end position="96"/>
    </location>
</feature>
<reference evidence="3" key="1">
    <citation type="submission" date="2020-05" db="UniProtKB">
        <authorList>
            <consortium name="EnsemblMetazoa"/>
        </authorList>
    </citation>
    <scope>IDENTIFICATION</scope>
    <source>
        <strain evidence="3">TTRI</strain>
    </source>
</reference>
<dbReference type="EnsemblMetazoa" id="GAUT043607-RA">
    <property type="protein sequence ID" value="GAUT043607-PA"/>
    <property type="gene ID" value="GAUT043607"/>
</dbReference>
<sequence>MGKVGTSTFLLMAIYVITVQTMVVSPNFKKFYDILKPKVGKVGTEGTTYPDTTAGTVPAFSTTAVPTYPDTSRGTRSPLDLAERTTYPDTTAGTVPASSTTSLLLLAE</sequence>